<dbReference type="OrthoDB" id="213853at2"/>
<dbReference type="InterPro" id="IPR003754">
    <property type="entry name" value="4pyrrol_synth_uPrphyn_synth"/>
</dbReference>
<organism evidence="2 3">
    <name type="scientific">Brachybacterium muris UCD-AY4</name>
    <dbReference type="NCBI Taxonomy" id="1249481"/>
    <lineage>
        <taxon>Bacteria</taxon>
        <taxon>Bacillati</taxon>
        <taxon>Actinomycetota</taxon>
        <taxon>Actinomycetes</taxon>
        <taxon>Micrococcales</taxon>
        <taxon>Dermabacteraceae</taxon>
        <taxon>Brachybacterium</taxon>
    </lineage>
</organism>
<keyword evidence="3" id="KW-1185">Reference proteome</keyword>
<evidence type="ECO:0000259" key="1">
    <source>
        <dbReference type="Pfam" id="PF02602"/>
    </source>
</evidence>
<dbReference type="GO" id="GO:0006780">
    <property type="term" value="P:uroporphyrinogen III biosynthetic process"/>
    <property type="evidence" value="ECO:0007669"/>
    <property type="project" value="InterPro"/>
</dbReference>
<dbReference type="NCBIfam" id="NF005568">
    <property type="entry name" value="PRK07239.1"/>
    <property type="match status" value="1"/>
</dbReference>
<dbReference type="AlphaFoldDB" id="A0A022KVZ8"/>
<accession>A0A022KVZ8</accession>
<evidence type="ECO:0000313" key="2">
    <source>
        <dbReference type="EMBL" id="EYT48937.1"/>
    </source>
</evidence>
<dbReference type="RefSeq" id="WP_017823499.1">
    <property type="nucleotide sequence ID" value="NZ_AORC01000011.1"/>
</dbReference>
<dbReference type="GO" id="GO:0004852">
    <property type="term" value="F:uroporphyrinogen-III synthase activity"/>
    <property type="evidence" value="ECO:0007669"/>
    <property type="project" value="InterPro"/>
</dbReference>
<dbReference type="InterPro" id="IPR039793">
    <property type="entry name" value="UROS/Hem4"/>
</dbReference>
<gene>
    <name evidence="2" type="ORF">D641_0109855</name>
</gene>
<protein>
    <submittedName>
        <fullName evidence="2">Uroporphyrinogen-III synthase</fullName>
    </submittedName>
</protein>
<name>A0A022KVZ8_9MICO</name>
<dbReference type="SUPFAM" id="SSF69618">
    <property type="entry name" value="HemD-like"/>
    <property type="match status" value="1"/>
</dbReference>
<dbReference type="Pfam" id="PF02602">
    <property type="entry name" value="HEM4"/>
    <property type="match status" value="1"/>
</dbReference>
<comment type="caution">
    <text evidence="2">The sequence shown here is derived from an EMBL/GenBank/DDBJ whole genome shotgun (WGS) entry which is preliminary data.</text>
</comment>
<sequence length="283" mass="29888">MSASPESPRLSDALEGRRILLAVDRRTGELSAALERHGAQVSVAAALTNIPHVDDQALLERTRELIASPPDMVVITTGIGMRGWFEAATAAGIADELRTALAGATILARGPKGRGAIQQAGLSAAWVSESETAAEVADHLRTLDVTGQRVAVQHHGSGADGLDELLDEMGAEVVSLTVYRWGPPRDAEAVRRSVHDAATGELDAVVSTAAPGAARWLEVADEEGVLDGIRERAKSGDLVLAVVGPVNAGPYEELDIPVLQPERMRLGSMVKAIVQHYAEQRRG</sequence>
<dbReference type="CDD" id="cd06578">
    <property type="entry name" value="HemD"/>
    <property type="match status" value="1"/>
</dbReference>
<evidence type="ECO:0000313" key="3">
    <source>
        <dbReference type="Proteomes" id="UP000019754"/>
    </source>
</evidence>
<dbReference type="PANTHER" id="PTHR40082">
    <property type="entry name" value="BLR5956 PROTEIN"/>
    <property type="match status" value="1"/>
</dbReference>
<proteinExistence type="predicted"/>
<dbReference type="STRING" id="1249481.D641_0109855"/>
<dbReference type="EMBL" id="AORC01000011">
    <property type="protein sequence ID" value="EYT48937.1"/>
    <property type="molecule type" value="Genomic_DNA"/>
</dbReference>
<feature type="domain" description="Tetrapyrrole biosynthesis uroporphyrinogen III synthase" evidence="1">
    <location>
        <begin position="29"/>
        <end position="270"/>
    </location>
</feature>
<dbReference type="PANTHER" id="PTHR40082:SF1">
    <property type="entry name" value="BLR5956 PROTEIN"/>
    <property type="match status" value="1"/>
</dbReference>
<dbReference type="HOGENOM" id="CLU_011276_9_1_11"/>
<dbReference type="Proteomes" id="UP000019754">
    <property type="component" value="Unassembled WGS sequence"/>
</dbReference>
<dbReference type="Gene3D" id="3.40.50.10090">
    <property type="match status" value="2"/>
</dbReference>
<reference evidence="2 3" key="1">
    <citation type="journal article" date="2013" name="Genome Announc.">
        <title>Draft genome sequence of an Actinobacterium, Brachybacterium muris strain UCD-AY4.</title>
        <authorList>
            <person name="Lo J.R."/>
            <person name="Lang J.M."/>
            <person name="Darling A.E."/>
            <person name="Eisen J.A."/>
            <person name="Coil D.A."/>
        </authorList>
    </citation>
    <scope>NUCLEOTIDE SEQUENCE [LARGE SCALE GENOMIC DNA]</scope>
    <source>
        <strain evidence="2 3">UCD-AY4</strain>
    </source>
</reference>
<dbReference type="InterPro" id="IPR036108">
    <property type="entry name" value="4pyrrol_syn_uPrphyn_synt_sf"/>
</dbReference>